<evidence type="ECO:0007829" key="6">
    <source>
        <dbReference type="PDB" id="6TBM"/>
    </source>
</evidence>
<dbReference type="PDBsum" id="6TBM"/>
<reference evidence="3 4" key="1">
    <citation type="journal article" date="2009" name="Nat. Biotechnol.">
        <title>Genome sequence of the recombinant protein production host Pichia pastoris.</title>
        <authorList>
            <person name="De Schutter K."/>
            <person name="Lin Y.C."/>
            <person name="Tiels P."/>
            <person name="Van Hecke A."/>
            <person name="Glinka S."/>
            <person name="Weber-Lehmann J."/>
            <person name="Rouze P."/>
            <person name="Van de Peer Y."/>
            <person name="Callewaert N."/>
        </authorList>
    </citation>
    <scope>NUCLEOTIDE SEQUENCE [LARGE SCALE GENOMIC DNA]</scope>
    <source>
        <strain evidence="4">GS115 / ATCC 20864</strain>
    </source>
</reference>
<dbReference type="EMDB" id="EMD-10438"/>
<feature type="compositionally biased region" description="Polar residues" evidence="1">
    <location>
        <begin position="363"/>
        <end position="386"/>
    </location>
</feature>
<sequence>MSQIQSSQVGAKNMQTAQPQAQQRPINGSVTLSNGQRINPQNLTPQQQRLLQQKVLHQKLKNYKFAETSEEILHKYEKFPPSLTFHIHENHYRFGDQDGVIPKNSSVIKAFLEYVAREEIPPALIEVTKDAGVQLYEGCIILRIYDHRHLVAHINDAKDSQHVSSESSANNTNNEKKEPSKVPKTYTTILRPTQLSLYADLLYQTDYLQVRFTDSLSLNIETEILTASKRNLDLSVPLNPHRATANLKPEVKYPYYDPETDTVVHEHRPDARGNMVNADTVDYRKLHEDMAQHGSDYERLMLLLSDRFDDDSQTQGSSVTSSQFMRLRFVEAWRKKEERLQESGGSSQRQRPLQPGQIPGMLSSFSSNTGNMNTMLDNLTPQQKAAIQQRMIQQGRAQPQQQQPDQEQLQEQQQQQPQQAMSQQRQQQLQQLYQRQQQHNQHHQQNQDELSSLDDKKIKKPPAKKQKKMTKKEMTTLHQNVAGKTIPSAESTPPTTAANKKRGTYKKKNKYILIIND</sequence>
<protein>
    <recommendedName>
        <fullName evidence="2">Spt20-like SEP domain-containing protein</fullName>
    </recommendedName>
</protein>
<keyword evidence="5 6" id="KW-0002">3D-structure</keyword>
<dbReference type="PDB" id="6TBM">
    <property type="method" value="EM"/>
    <property type="resolution" value="20.00 A"/>
    <property type="chains" value="F=1-517"/>
</dbReference>
<keyword evidence="4" id="KW-1185">Reference proteome</keyword>
<dbReference type="eggNOG" id="ENOG502QS30">
    <property type="taxonomic scope" value="Eukaryota"/>
</dbReference>
<evidence type="ECO:0007829" key="5">
    <source>
        <dbReference type="PDB" id="6TB4"/>
    </source>
</evidence>
<accession>C4QZ05</accession>
<dbReference type="STRING" id="644223.C4QZ05"/>
<dbReference type="EMBL" id="FN392319">
    <property type="protein sequence ID" value="CAY68479.1"/>
    <property type="molecule type" value="Genomic_DNA"/>
</dbReference>
<dbReference type="PDB" id="6TB4">
    <property type="method" value="EM"/>
    <property type="resolution" value="3.80 A"/>
    <property type="chains" value="F=1-517"/>
</dbReference>
<name>C4QZ05_KOMPG</name>
<feature type="region of interest" description="Disordered" evidence="1">
    <location>
        <begin position="338"/>
        <end position="503"/>
    </location>
</feature>
<evidence type="ECO:0000259" key="2">
    <source>
        <dbReference type="Pfam" id="PF12090"/>
    </source>
</evidence>
<evidence type="ECO:0000313" key="4">
    <source>
        <dbReference type="Proteomes" id="UP000000314"/>
    </source>
</evidence>
<feature type="compositionally biased region" description="Basic residues" evidence="1">
    <location>
        <begin position="458"/>
        <end position="470"/>
    </location>
</feature>
<dbReference type="AlphaFoldDB" id="C4QZ05"/>
<feature type="domain" description="Spt20-like SEP" evidence="2">
    <location>
        <begin position="77"/>
        <end position="249"/>
    </location>
</feature>
<dbReference type="InterPro" id="IPR046468">
    <property type="entry name" value="Spt20-like_SEP"/>
</dbReference>
<dbReference type="HOGENOM" id="CLU_552316_0_0_1"/>
<dbReference type="RefSeq" id="XP_002490759.1">
    <property type="nucleotide sequence ID" value="XM_002490714.1"/>
</dbReference>
<dbReference type="InParanoid" id="C4QZ05"/>
<gene>
    <name evidence="3" type="ordered locus">PAS_chr1-4_0620</name>
</gene>
<dbReference type="OMA" id="RMELIPP"/>
<dbReference type="KEGG" id="ppa:PAS_chr1-4_0620"/>
<organism evidence="3 4">
    <name type="scientific">Komagataella phaffii (strain GS115 / ATCC 20864)</name>
    <name type="common">Yeast</name>
    <name type="synonym">Pichia pastoris</name>
    <dbReference type="NCBI Taxonomy" id="644223"/>
    <lineage>
        <taxon>Eukaryota</taxon>
        <taxon>Fungi</taxon>
        <taxon>Dikarya</taxon>
        <taxon>Ascomycota</taxon>
        <taxon>Saccharomycotina</taxon>
        <taxon>Pichiomycetes</taxon>
        <taxon>Pichiales</taxon>
        <taxon>Pichiaceae</taxon>
        <taxon>Komagataella</taxon>
    </lineage>
</organism>
<dbReference type="GO" id="GO:0003712">
    <property type="term" value="F:transcription coregulator activity"/>
    <property type="evidence" value="ECO:0007669"/>
    <property type="project" value="InterPro"/>
</dbReference>
<proteinExistence type="evidence at protein level"/>
<dbReference type="SMR" id="C4QZ05"/>
<dbReference type="Proteomes" id="UP000000314">
    <property type="component" value="Chromosome 1"/>
</dbReference>
<dbReference type="EMDB" id="EMD-10446"/>
<dbReference type="GO" id="GO:0000124">
    <property type="term" value="C:SAGA complex"/>
    <property type="evidence" value="ECO:0007669"/>
    <property type="project" value="InterPro"/>
</dbReference>
<evidence type="ECO:0000256" key="1">
    <source>
        <dbReference type="SAM" id="MobiDB-lite"/>
    </source>
</evidence>
<dbReference type="GO" id="GO:0006357">
    <property type="term" value="P:regulation of transcription by RNA polymerase II"/>
    <property type="evidence" value="ECO:0007669"/>
    <property type="project" value="TreeGrafter"/>
</dbReference>
<dbReference type="GeneID" id="8197828"/>
<feature type="region of interest" description="Disordered" evidence="1">
    <location>
        <begin position="159"/>
        <end position="182"/>
    </location>
</feature>
<feature type="compositionally biased region" description="Polar residues" evidence="1">
    <location>
        <begin position="488"/>
        <end position="498"/>
    </location>
</feature>
<dbReference type="PDBsum" id="6TB4"/>
<dbReference type="OrthoDB" id="1932706at2759"/>
<feature type="region of interest" description="Disordered" evidence="1">
    <location>
        <begin position="1"/>
        <end position="41"/>
    </location>
</feature>
<evidence type="ECO:0000313" key="3">
    <source>
        <dbReference type="EMBL" id="CAY68479.1"/>
    </source>
</evidence>
<dbReference type="InterPro" id="IPR021950">
    <property type="entry name" value="Spt20"/>
</dbReference>
<feature type="compositionally biased region" description="Low complexity" evidence="1">
    <location>
        <begin position="388"/>
        <end position="439"/>
    </location>
</feature>
<reference evidence="5 6" key="2">
    <citation type="journal article" date="2020" name="Nature">
        <title>Structure of SAGA and mechanism of TBP deposition on gene promoters.</title>
        <authorList>
            <person name="Papai G."/>
            <person name="Frechard A."/>
            <person name="Kolesnikova O."/>
            <person name="Crucifix C."/>
            <person name="Schultz P."/>
            <person name="Ben-Shem A."/>
        </authorList>
    </citation>
    <scope>STRUCTURE BY ELECTRON MICROSCOPY (3.80 ANGSTROMS)</scope>
</reference>
<dbReference type="PANTHER" id="PTHR13526:SF8">
    <property type="entry name" value="TRANSCRIPTION FACTOR SPT20 HOMOLOG"/>
    <property type="match status" value="1"/>
</dbReference>
<feature type="compositionally biased region" description="Low complexity" evidence="1">
    <location>
        <begin position="164"/>
        <end position="173"/>
    </location>
</feature>
<dbReference type="PANTHER" id="PTHR13526">
    <property type="entry name" value="TRANSCRIPTION FACTOR SPT20 HOMOLOG"/>
    <property type="match status" value="1"/>
</dbReference>
<dbReference type="Pfam" id="PF12090">
    <property type="entry name" value="Spt20_SEP"/>
    <property type="match status" value="1"/>
</dbReference>
<feature type="compositionally biased region" description="Polar residues" evidence="1">
    <location>
        <begin position="1"/>
        <end position="40"/>
    </location>
</feature>